<evidence type="ECO:0000256" key="4">
    <source>
        <dbReference type="ARBA" id="ARBA00022679"/>
    </source>
</evidence>
<dbReference type="GO" id="GO:0000160">
    <property type="term" value="P:phosphorelay signal transduction system"/>
    <property type="evidence" value="ECO:0007669"/>
    <property type="project" value="InterPro"/>
</dbReference>
<dbReference type="SUPFAM" id="SSF55785">
    <property type="entry name" value="PYP-like sensor domain (PAS domain)"/>
    <property type="match status" value="8"/>
</dbReference>
<keyword evidence="4" id="KW-0808">Transferase</keyword>
<accession>A0A521FCQ3</accession>
<dbReference type="InterPro" id="IPR029016">
    <property type="entry name" value="GAF-like_dom_sf"/>
</dbReference>
<dbReference type="Gene3D" id="3.30.450.20">
    <property type="entry name" value="PAS domain"/>
    <property type="match status" value="8"/>
</dbReference>
<feature type="domain" description="PAS" evidence="10">
    <location>
        <begin position="389"/>
        <end position="430"/>
    </location>
</feature>
<dbReference type="Pfam" id="PF07568">
    <property type="entry name" value="HisKA_2"/>
    <property type="match status" value="1"/>
</dbReference>
<dbReference type="Gene3D" id="3.30.565.10">
    <property type="entry name" value="Histidine kinase-like ATPase, C-terminal domain"/>
    <property type="match status" value="1"/>
</dbReference>
<feature type="domain" description="Response regulatory" evidence="9">
    <location>
        <begin position="17"/>
        <end position="133"/>
    </location>
</feature>
<dbReference type="SUPFAM" id="SSF55781">
    <property type="entry name" value="GAF domain-like"/>
    <property type="match status" value="1"/>
</dbReference>
<feature type="domain" description="Histidine kinase" evidence="8">
    <location>
        <begin position="1315"/>
        <end position="1509"/>
    </location>
</feature>
<dbReference type="SUPFAM" id="SSF52172">
    <property type="entry name" value="CheY-like"/>
    <property type="match status" value="1"/>
</dbReference>
<evidence type="ECO:0000256" key="1">
    <source>
        <dbReference type="ARBA" id="ARBA00000085"/>
    </source>
</evidence>
<dbReference type="EMBL" id="FXTH01000028">
    <property type="protein sequence ID" value="SMO93280.1"/>
    <property type="molecule type" value="Genomic_DNA"/>
</dbReference>
<evidence type="ECO:0000313" key="12">
    <source>
        <dbReference type="EMBL" id="SMO93280.1"/>
    </source>
</evidence>
<dbReference type="InterPro" id="IPR000014">
    <property type="entry name" value="PAS"/>
</dbReference>
<evidence type="ECO:0000256" key="7">
    <source>
        <dbReference type="SAM" id="Coils"/>
    </source>
</evidence>
<feature type="coiled-coil region" evidence="7">
    <location>
        <begin position="21"/>
        <end position="50"/>
    </location>
</feature>
<dbReference type="OrthoDB" id="9124519at2"/>
<dbReference type="EC" id="2.7.13.3" evidence="2"/>
<keyword evidence="3 6" id="KW-0597">Phosphoprotein</keyword>
<dbReference type="InterPro" id="IPR052162">
    <property type="entry name" value="Sensor_kinase/Photoreceptor"/>
</dbReference>
<evidence type="ECO:0000256" key="3">
    <source>
        <dbReference type="ARBA" id="ARBA00022553"/>
    </source>
</evidence>
<feature type="domain" description="PAS" evidence="10">
    <location>
        <begin position="756"/>
        <end position="826"/>
    </location>
</feature>
<feature type="domain" description="PAC" evidence="11">
    <location>
        <begin position="463"/>
        <end position="514"/>
    </location>
</feature>
<comment type="catalytic activity">
    <reaction evidence="1">
        <text>ATP + protein L-histidine = ADP + protein N-phospho-L-histidine.</text>
        <dbReference type="EC" id="2.7.13.3"/>
    </reaction>
</comment>
<evidence type="ECO:0000313" key="13">
    <source>
        <dbReference type="Proteomes" id="UP000317593"/>
    </source>
</evidence>
<dbReference type="Pfam" id="PF00072">
    <property type="entry name" value="Response_reg"/>
    <property type="match status" value="1"/>
</dbReference>
<dbReference type="InterPro" id="IPR036890">
    <property type="entry name" value="HATPase_C_sf"/>
</dbReference>
<evidence type="ECO:0000256" key="5">
    <source>
        <dbReference type="ARBA" id="ARBA00022777"/>
    </source>
</evidence>
<dbReference type="InterPro" id="IPR003594">
    <property type="entry name" value="HATPase_dom"/>
</dbReference>
<dbReference type="InterPro" id="IPR035965">
    <property type="entry name" value="PAS-like_dom_sf"/>
</dbReference>
<dbReference type="InterPro" id="IPR001789">
    <property type="entry name" value="Sig_transdc_resp-reg_receiver"/>
</dbReference>
<dbReference type="Pfam" id="PF02518">
    <property type="entry name" value="HATPase_c"/>
    <property type="match status" value="1"/>
</dbReference>
<dbReference type="Gene3D" id="3.30.450.40">
    <property type="match status" value="1"/>
</dbReference>
<dbReference type="Gene3D" id="2.10.70.100">
    <property type="match status" value="1"/>
</dbReference>
<feature type="domain" description="PAS" evidence="10">
    <location>
        <begin position="630"/>
        <end position="701"/>
    </location>
</feature>
<feature type="domain" description="PAC" evidence="11">
    <location>
        <begin position="224"/>
        <end position="275"/>
    </location>
</feature>
<gene>
    <name evidence="12" type="ORF">SAMN06265218_1284</name>
</gene>
<dbReference type="InterPro" id="IPR000700">
    <property type="entry name" value="PAS-assoc_C"/>
</dbReference>
<dbReference type="SUPFAM" id="SSF55874">
    <property type="entry name" value="ATPase domain of HSP90 chaperone/DNA topoisomerase II/histidine kinase"/>
    <property type="match status" value="1"/>
</dbReference>
<dbReference type="SMART" id="SM00448">
    <property type="entry name" value="REC"/>
    <property type="match status" value="1"/>
</dbReference>
<evidence type="ECO:0000259" key="11">
    <source>
        <dbReference type="PROSITE" id="PS50113"/>
    </source>
</evidence>
<dbReference type="Pfam" id="PF08448">
    <property type="entry name" value="PAS_4"/>
    <property type="match status" value="1"/>
</dbReference>
<feature type="modified residue" description="4-aspartylphosphate" evidence="6">
    <location>
        <position position="68"/>
    </location>
</feature>
<dbReference type="NCBIfam" id="TIGR00229">
    <property type="entry name" value="sensory_box"/>
    <property type="match status" value="6"/>
</dbReference>
<keyword evidence="13" id="KW-1185">Reference proteome</keyword>
<dbReference type="CDD" id="cd00130">
    <property type="entry name" value="PAS"/>
    <property type="match status" value="6"/>
</dbReference>
<evidence type="ECO:0000256" key="6">
    <source>
        <dbReference type="PROSITE-ProRule" id="PRU00169"/>
    </source>
</evidence>
<dbReference type="SMART" id="SM00387">
    <property type="entry name" value="HATPase_c"/>
    <property type="match status" value="1"/>
</dbReference>
<sequence>MSSNVIRGRIPIDKVYHILLIDNDERDIDLIETELNKQDIEVRIDIIQQEEELINHLDKHPPDLVISDYNLPRLTGTSALRIVRDQHPQLPFILIAGSIGEEKAVDIMLEGASDYAMKDNPERLGAAVKRELQNYEQHLQKQHELEQAQKRQQSIIDSVDGIVWEADAQTFEFHFISSQVRQLLGYTPKEWLTTPNFWQDRIHPDDRQRAVIYCHYKTQQGENHEFEYRMLDADGEYVWLRDYVTVIMDDEKPSQLRGIMLDITQQKKAERQRDKAYQIAHIGHWEFDVIKEELYWSDTVKELHEVNHNYKPDIESALGFYKEGQDRKKITAVVDRAIETGESFEVELQIVTAKGNQRWVRALGEAELRNGKCVRIFGSTQDITDRKEIEQKLRDVVEHSTNMFYRHDTEHELSYVSPQAVDFLGCTPEEAKRDWMTFLTDHAVNKKGIQTTKKAIDTGKPQPPFPLQLQKTTGEVLWVRVNEAPITENGETVAIVGSLTDITEQKELQDLLHRTNRMAQVGSWEIDFSEQEEGEVYWSEMTKELLEVEADYVPSVEDSLSFIEPQSRTQARKAFAQAVSQGTPYDNELLVRTGKGHRRWIRNIGQAEFKEGECIRVYGSFQDITDRKVSEKKYRNIFDLSPQPMWVYDPETLKFLDVNRAAIKQYGYSYEEFMDMTLKDIRPEDDIPELMEAVKEMYSKKDSYHEELFRHKTKEGSLIYVNIKRNTIDYEGRKAAMVLAEDVTEKLEAERELHVSEQKFKSLVQSGASMIAVLNEEGTFTYVSDTYEQITGWSSQELTGNDAFGFIHPDDKDQLRTLFRKLQTEKENQHSLPFRFKHKKGHWIWVESTGSDLSHSSALNGYVINSHDVTERRYYTALEKIERDILKESITGHCSLSALTEKLLLKLEDLHPGMTCSVQEVVDGKLQNLAAPSLPSAYLAETEGVSIGNNICSCGTAAYLKEAVITDNIYKNPRWEGHRHLGDKYDFSACWSNPILDSNQNVVATFAVYYKTPQSPSEREKNTIDRVGHLLRLLFDSFEKEKAEQKLALREQRFKSLVQDGSDLIAILDQNGNYKYVSPTSESILGISPEEFVGNNALDYIHDKHKDRIQQALATLLEKKRTKVKPFLFKNGQGEWRWIETIITNLLDTPAVEGLIANSRDVTAQIEREQKLKESLEQYEYVTKATDDVVYDWDIDGDILEWDDSFRDKFPYQIGKKQYTIKTWAQNVHPDDLAETEESLYHILENTDKSKWEQEYRFQKNDGSYATVFERGFIIRDDNGKAIRMIGSLQDITQRKQHEKELQASLKEKETLLQEIHHRVKNNLAVVSGMMQLQAFSEEDERLKVKLFDSVVRIKTMASIHELLYQSNSYSHLQLDQNIKKLISNVSGSIQKNANVTLNFDLEPAAVNINQAIPCSLIVNEVVTNVYKHAFDQEQEGALHIEIFEENNNVHIRIRDNGRGLPDNFDRLSKSNTLGLQLIDTLAIQLDAKYGYEPLDQGTLFTLNFEKADIKGIGNAHLE</sequence>
<dbReference type="InterPro" id="IPR001610">
    <property type="entry name" value="PAC"/>
</dbReference>
<dbReference type="CDD" id="cd00156">
    <property type="entry name" value="REC"/>
    <property type="match status" value="1"/>
</dbReference>
<dbReference type="SMART" id="SM00091">
    <property type="entry name" value="PAS"/>
    <property type="match status" value="6"/>
</dbReference>
<dbReference type="InterPro" id="IPR013656">
    <property type="entry name" value="PAS_4"/>
</dbReference>
<evidence type="ECO:0000256" key="2">
    <source>
        <dbReference type="ARBA" id="ARBA00012438"/>
    </source>
</evidence>
<dbReference type="Pfam" id="PF08447">
    <property type="entry name" value="PAS_3"/>
    <property type="match status" value="4"/>
</dbReference>
<dbReference type="RefSeq" id="WP_142716039.1">
    <property type="nucleotide sequence ID" value="NZ_FXTH01000028.1"/>
</dbReference>
<dbReference type="PANTHER" id="PTHR43304">
    <property type="entry name" value="PHYTOCHROME-LIKE PROTEIN CPH1"/>
    <property type="match status" value="1"/>
</dbReference>
<dbReference type="Pfam" id="PF00989">
    <property type="entry name" value="PAS"/>
    <property type="match status" value="1"/>
</dbReference>
<dbReference type="PROSITE" id="PS50109">
    <property type="entry name" value="HIS_KIN"/>
    <property type="match status" value="1"/>
</dbReference>
<dbReference type="Gene3D" id="3.40.50.2300">
    <property type="match status" value="1"/>
</dbReference>
<feature type="domain" description="PAS" evidence="10">
    <location>
        <begin position="148"/>
        <end position="208"/>
    </location>
</feature>
<dbReference type="Proteomes" id="UP000317593">
    <property type="component" value="Unassembled WGS sequence"/>
</dbReference>
<dbReference type="InterPro" id="IPR011006">
    <property type="entry name" value="CheY-like_superfamily"/>
</dbReference>
<dbReference type="Pfam" id="PF13426">
    <property type="entry name" value="PAS_9"/>
    <property type="match status" value="1"/>
</dbReference>
<evidence type="ECO:0000259" key="9">
    <source>
        <dbReference type="PROSITE" id="PS50110"/>
    </source>
</evidence>
<organism evidence="12 13">
    <name type="scientific">Fodinibius sediminis</name>
    <dbReference type="NCBI Taxonomy" id="1214077"/>
    <lineage>
        <taxon>Bacteria</taxon>
        <taxon>Pseudomonadati</taxon>
        <taxon>Balneolota</taxon>
        <taxon>Balneolia</taxon>
        <taxon>Balneolales</taxon>
        <taxon>Balneolaceae</taxon>
        <taxon>Fodinibius</taxon>
    </lineage>
</organism>
<feature type="domain" description="PAC" evidence="11">
    <location>
        <begin position="344"/>
        <end position="395"/>
    </location>
</feature>
<dbReference type="PROSITE" id="PS50112">
    <property type="entry name" value="PAS"/>
    <property type="match status" value="5"/>
</dbReference>
<evidence type="ECO:0000259" key="10">
    <source>
        <dbReference type="PROSITE" id="PS50112"/>
    </source>
</evidence>
<proteinExistence type="predicted"/>
<dbReference type="InterPro" id="IPR005467">
    <property type="entry name" value="His_kinase_dom"/>
</dbReference>
<keyword evidence="5" id="KW-0418">Kinase</keyword>
<dbReference type="PROSITE" id="PS50113">
    <property type="entry name" value="PAC"/>
    <property type="match status" value="5"/>
</dbReference>
<dbReference type="SMART" id="SM00086">
    <property type="entry name" value="PAC"/>
    <property type="match status" value="8"/>
</dbReference>
<feature type="domain" description="PAC" evidence="11">
    <location>
        <begin position="585"/>
        <end position="636"/>
    </location>
</feature>
<keyword evidence="7" id="KW-0175">Coiled coil</keyword>
<dbReference type="PROSITE" id="PS50110">
    <property type="entry name" value="RESPONSE_REGULATORY"/>
    <property type="match status" value="1"/>
</dbReference>
<dbReference type="InterPro" id="IPR011495">
    <property type="entry name" value="Sig_transdc_His_kin_sub2_dim/P"/>
</dbReference>
<dbReference type="GO" id="GO:0004673">
    <property type="term" value="F:protein histidine kinase activity"/>
    <property type="evidence" value="ECO:0007669"/>
    <property type="project" value="UniProtKB-EC"/>
</dbReference>
<protein>
    <recommendedName>
        <fullName evidence="2">histidine kinase</fullName>
        <ecNumber evidence="2">2.7.13.3</ecNumber>
    </recommendedName>
</protein>
<feature type="domain" description="PAS" evidence="10">
    <location>
        <begin position="1050"/>
        <end position="1120"/>
    </location>
</feature>
<evidence type="ECO:0000259" key="8">
    <source>
        <dbReference type="PROSITE" id="PS50109"/>
    </source>
</evidence>
<feature type="domain" description="PAC" evidence="11">
    <location>
        <begin position="1252"/>
        <end position="1304"/>
    </location>
</feature>
<dbReference type="InterPro" id="IPR013655">
    <property type="entry name" value="PAS_fold_3"/>
</dbReference>
<reference evidence="12 13" key="1">
    <citation type="submission" date="2017-05" db="EMBL/GenBank/DDBJ databases">
        <authorList>
            <person name="Varghese N."/>
            <person name="Submissions S."/>
        </authorList>
    </citation>
    <scope>NUCLEOTIDE SEQUENCE [LARGE SCALE GENOMIC DNA]</scope>
    <source>
        <strain evidence="12 13">DSM 21194</strain>
    </source>
</reference>
<name>A0A521FCQ3_9BACT</name>
<dbReference type="GO" id="GO:0006355">
    <property type="term" value="P:regulation of DNA-templated transcription"/>
    <property type="evidence" value="ECO:0007669"/>
    <property type="project" value="InterPro"/>
</dbReference>
<dbReference type="InterPro" id="IPR013767">
    <property type="entry name" value="PAS_fold"/>
</dbReference>
<dbReference type="PANTHER" id="PTHR43304:SF1">
    <property type="entry name" value="PAC DOMAIN-CONTAINING PROTEIN"/>
    <property type="match status" value="1"/>
</dbReference>